<sequence>MRTIEMCVIAIMLVALSLAVCGCQEAQTLQERWGRGEPSAVFQSFFGNDNNARLNFVQMQLINKQIQDVNELAGRVRALEFENPAELAERVRKLEETAVTIYDPNEWILEAKGESPIDYDKIKWMAR</sequence>
<dbReference type="PROSITE" id="PS51257">
    <property type="entry name" value="PROKAR_LIPOPROTEIN"/>
    <property type="match status" value="1"/>
</dbReference>
<dbReference type="AlphaFoldDB" id="A0A0F9W613"/>
<organism evidence="1">
    <name type="scientific">marine sediment metagenome</name>
    <dbReference type="NCBI Taxonomy" id="412755"/>
    <lineage>
        <taxon>unclassified sequences</taxon>
        <taxon>metagenomes</taxon>
        <taxon>ecological metagenomes</taxon>
    </lineage>
</organism>
<reference evidence="1" key="1">
    <citation type="journal article" date="2015" name="Nature">
        <title>Complex archaea that bridge the gap between prokaryotes and eukaryotes.</title>
        <authorList>
            <person name="Spang A."/>
            <person name="Saw J.H."/>
            <person name="Jorgensen S.L."/>
            <person name="Zaremba-Niedzwiedzka K."/>
            <person name="Martijn J."/>
            <person name="Lind A.E."/>
            <person name="van Eijk R."/>
            <person name="Schleper C."/>
            <person name="Guy L."/>
            <person name="Ettema T.J."/>
        </authorList>
    </citation>
    <scope>NUCLEOTIDE SEQUENCE</scope>
</reference>
<protein>
    <submittedName>
        <fullName evidence="1">Uncharacterized protein</fullName>
    </submittedName>
</protein>
<evidence type="ECO:0000313" key="1">
    <source>
        <dbReference type="EMBL" id="KKN73458.1"/>
    </source>
</evidence>
<comment type="caution">
    <text evidence="1">The sequence shown here is derived from an EMBL/GenBank/DDBJ whole genome shotgun (WGS) entry which is preliminary data.</text>
</comment>
<name>A0A0F9W613_9ZZZZ</name>
<dbReference type="EMBL" id="LAZR01000343">
    <property type="protein sequence ID" value="KKN73458.1"/>
    <property type="molecule type" value="Genomic_DNA"/>
</dbReference>
<gene>
    <name evidence="1" type="ORF">LCGC14_0400330</name>
</gene>
<accession>A0A0F9W613</accession>
<proteinExistence type="predicted"/>